<proteinExistence type="predicted"/>
<dbReference type="STRING" id="83767.SAMN05660652_01881"/>
<dbReference type="AlphaFoldDB" id="A0A1G8DBE6"/>
<evidence type="ECO:0000313" key="1">
    <source>
        <dbReference type="EMBL" id="SDH55017.1"/>
    </source>
</evidence>
<reference evidence="1 2" key="1">
    <citation type="submission" date="2016-10" db="EMBL/GenBank/DDBJ databases">
        <authorList>
            <person name="de Groot N.N."/>
        </authorList>
    </citation>
    <scope>NUCLEOTIDE SEQUENCE [LARGE SCALE GENOMIC DNA]</scope>
    <source>
        <strain evidence="1 2">DSM 5885</strain>
    </source>
</reference>
<gene>
    <name evidence="1" type="ORF">SAMN05660652_01881</name>
</gene>
<protein>
    <submittedName>
        <fullName evidence="1">Uncharacterized protein</fullName>
    </submittedName>
</protein>
<dbReference type="Proteomes" id="UP000198607">
    <property type="component" value="Unassembled WGS sequence"/>
</dbReference>
<sequence>MVQGARWQHKATRIKDAGDRGNFAASATSTETVHSGGFGWLLVVELPGFSGECRETMRAMVVRGLVVIDELITHIRPIKGVRFR</sequence>
<organism evidence="1 2">
    <name type="scientific">Propionivibrio dicarboxylicus</name>
    <dbReference type="NCBI Taxonomy" id="83767"/>
    <lineage>
        <taxon>Bacteria</taxon>
        <taxon>Pseudomonadati</taxon>
        <taxon>Pseudomonadota</taxon>
        <taxon>Betaproteobacteria</taxon>
        <taxon>Rhodocyclales</taxon>
        <taxon>Rhodocyclaceae</taxon>
        <taxon>Propionivibrio</taxon>
    </lineage>
</organism>
<accession>A0A1G8DBE6</accession>
<evidence type="ECO:0000313" key="2">
    <source>
        <dbReference type="Proteomes" id="UP000198607"/>
    </source>
</evidence>
<keyword evidence="2" id="KW-1185">Reference proteome</keyword>
<dbReference type="EMBL" id="FNCY01000006">
    <property type="protein sequence ID" value="SDH55017.1"/>
    <property type="molecule type" value="Genomic_DNA"/>
</dbReference>
<name>A0A1G8DBE6_9RHOO</name>